<reference evidence="1" key="1">
    <citation type="submission" date="2022-07" db="EMBL/GenBank/DDBJ databases">
        <title>Draft genome sequence of Zalerion maritima ATCC 34329, a (micro)plastics degrading marine fungus.</title>
        <authorList>
            <person name="Paco A."/>
            <person name="Goncalves M.F.M."/>
            <person name="Rocha-Santos T.A.P."/>
            <person name="Alves A."/>
        </authorList>
    </citation>
    <scope>NUCLEOTIDE SEQUENCE</scope>
    <source>
        <strain evidence="1">ATCC 34329</strain>
    </source>
</reference>
<gene>
    <name evidence="1" type="ORF">MKZ38_009527</name>
</gene>
<dbReference type="EMBL" id="JAKWBI020000075">
    <property type="protein sequence ID" value="KAJ2903688.1"/>
    <property type="molecule type" value="Genomic_DNA"/>
</dbReference>
<evidence type="ECO:0000313" key="2">
    <source>
        <dbReference type="Proteomes" id="UP001201980"/>
    </source>
</evidence>
<dbReference type="Proteomes" id="UP001201980">
    <property type="component" value="Unassembled WGS sequence"/>
</dbReference>
<evidence type="ECO:0000313" key="1">
    <source>
        <dbReference type="EMBL" id="KAJ2903688.1"/>
    </source>
</evidence>
<proteinExistence type="predicted"/>
<name>A0AAD5WTG8_9PEZI</name>
<sequence length="474" mass="50878">MSSILSHFPAPTFAVFTPYFPEATSLCPLLLDLFFALGAEPGDAKPLDSTSLPVAGQVLPTEEKLSRQAGIPIPGNYFDDLPSISSEPSSWAATLHFEPSCGAKTTDSNVQDAFLAPFARIPNLFGINVVDKSSTLREASTGPEAVVGRDGESGPLPFLPAAAGVARNYTAAAIRIGPESWALSFPVIASVLCLMTNRNKTKHASQDLEPALHEQYADHDLSWCLDSMQTFRLPKGPREGWWVRQFLKEYWSCHGEGVAFRILDVGSDPSTIMAWLTLWIGFRVDNKNAALTCGGAPKVWQQSEGPQCFPGLPIVFQVFQHSRLLSLKTSQSLGQGGTTSCYSNSSVNTRARSRVEPLTPTSYTFNATNLFRKTQWVSFGISASGVAASVPASSPTNTASARVHGASLSVTSAASSKSRPLTHSAPSLAVFDFYSHIIFPPTTFEQGQDGAASDSSYDFTLMGTRVLGANELVV</sequence>
<protein>
    <submittedName>
        <fullName evidence="1">Uncharacterized protein</fullName>
    </submittedName>
</protein>
<dbReference type="AlphaFoldDB" id="A0AAD5WTG8"/>
<keyword evidence="2" id="KW-1185">Reference proteome</keyword>
<accession>A0AAD5WTG8</accession>
<comment type="caution">
    <text evidence="1">The sequence shown here is derived from an EMBL/GenBank/DDBJ whole genome shotgun (WGS) entry which is preliminary data.</text>
</comment>
<organism evidence="1 2">
    <name type="scientific">Zalerion maritima</name>
    <dbReference type="NCBI Taxonomy" id="339359"/>
    <lineage>
        <taxon>Eukaryota</taxon>
        <taxon>Fungi</taxon>
        <taxon>Dikarya</taxon>
        <taxon>Ascomycota</taxon>
        <taxon>Pezizomycotina</taxon>
        <taxon>Sordariomycetes</taxon>
        <taxon>Lulworthiomycetidae</taxon>
        <taxon>Lulworthiales</taxon>
        <taxon>Lulworthiaceae</taxon>
        <taxon>Zalerion</taxon>
    </lineage>
</organism>